<dbReference type="EMBL" id="LR798320">
    <property type="protein sequence ID" value="CAB5223227.1"/>
    <property type="molecule type" value="Genomic_DNA"/>
</dbReference>
<reference evidence="2" key="1">
    <citation type="submission" date="2020-05" db="EMBL/GenBank/DDBJ databases">
        <authorList>
            <person name="Chiriac C."/>
            <person name="Salcher M."/>
            <person name="Ghai R."/>
            <person name="Kavagutti S V."/>
        </authorList>
    </citation>
    <scope>NUCLEOTIDE SEQUENCE</scope>
</reference>
<protein>
    <submittedName>
        <fullName evidence="2">Uncharacterized protein</fullName>
    </submittedName>
</protein>
<organism evidence="2">
    <name type="scientific">uncultured Caudovirales phage</name>
    <dbReference type="NCBI Taxonomy" id="2100421"/>
    <lineage>
        <taxon>Viruses</taxon>
        <taxon>Duplodnaviria</taxon>
        <taxon>Heunggongvirae</taxon>
        <taxon>Uroviricota</taxon>
        <taxon>Caudoviricetes</taxon>
        <taxon>Peduoviridae</taxon>
        <taxon>Maltschvirus</taxon>
        <taxon>Maltschvirus maltsch</taxon>
    </lineage>
</organism>
<evidence type="ECO:0000256" key="1">
    <source>
        <dbReference type="SAM" id="Phobius"/>
    </source>
</evidence>
<keyword evidence="1" id="KW-0472">Membrane</keyword>
<evidence type="ECO:0000313" key="2">
    <source>
        <dbReference type="EMBL" id="CAB5223227.1"/>
    </source>
</evidence>
<accession>A0A6J7WZI5</accession>
<keyword evidence="1" id="KW-0812">Transmembrane</keyword>
<feature type="transmembrane region" description="Helical" evidence="1">
    <location>
        <begin position="61"/>
        <end position="80"/>
    </location>
</feature>
<sequence>MTQKEMQTLDKLFAEVRELSHKVQNIEDAILGSDYIGEGIKEKTDKNTQEIEKINQKFKHFYFFLIGAGLAGGYTIIDLVKKVFL</sequence>
<name>A0A6J7WZI5_9CAUD</name>
<gene>
    <name evidence="2" type="ORF">UFOVP384_13</name>
</gene>
<keyword evidence="1" id="KW-1133">Transmembrane helix</keyword>
<proteinExistence type="predicted"/>